<dbReference type="Proteomes" id="UP001601058">
    <property type="component" value="Unassembled WGS sequence"/>
</dbReference>
<reference evidence="1 2" key="1">
    <citation type="submission" date="2024-08" db="EMBL/GenBank/DDBJ databases">
        <title>Two novel Cytobacillus novel species.</title>
        <authorList>
            <person name="Liu G."/>
        </authorList>
    </citation>
    <scope>NUCLEOTIDE SEQUENCE [LARGE SCALE GENOMIC DNA]</scope>
    <source>
        <strain evidence="1 2">FJAT-53684</strain>
    </source>
</reference>
<organism evidence="1 2">
    <name type="scientific">Cytobacillus mangrovibacter</name>
    <dbReference type="NCBI Taxonomy" id="3299024"/>
    <lineage>
        <taxon>Bacteria</taxon>
        <taxon>Bacillati</taxon>
        <taxon>Bacillota</taxon>
        <taxon>Bacilli</taxon>
        <taxon>Bacillales</taxon>
        <taxon>Bacillaceae</taxon>
        <taxon>Cytobacillus</taxon>
    </lineage>
</organism>
<dbReference type="EMBL" id="JBIACJ010000004">
    <property type="protein sequence ID" value="MFE8696484.1"/>
    <property type="molecule type" value="Genomic_DNA"/>
</dbReference>
<dbReference type="SUPFAM" id="SSF100985">
    <property type="entry name" value="Sporulation inhibitor Sda"/>
    <property type="match status" value="1"/>
</dbReference>
<dbReference type="Pfam" id="PF08970">
    <property type="entry name" value="Sda"/>
    <property type="match status" value="1"/>
</dbReference>
<evidence type="ECO:0000313" key="1">
    <source>
        <dbReference type="EMBL" id="MFE8696484.1"/>
    </source>
</evidence>
<protein>
    <submittedName>
        <fullName evidence="1">Sporulation histidine kinase inhibitor Sda</fullName>
    </submittedName>
</protein>
<dbReference type="Gene3D" id="1.10.287.1100">
    <property type="entry name" value="Sporulation inhibitor A"/>
    <property type="match status" value="1"/>
</dbReference>
<sequence length="50" mass="5855">MSSLVRFPDSLLVETYYKAIAIDLEPGFIDFLLVEINRRGLEIYAEKQYN</sequence>
<dbReference type="RefSeq" id="WP_389218553.1">
    <property type="nucleotide sequence ID" value="NZ_JBIACJ010000004.1"/>
</dbReference>
<accession>A0ABW6JX93</accession>
<dbReference type="GO" id="GO:0004860">
    <property type="term" value="F:protein kinase inhibitor activity"/>
    <property type="evidence" value="ECO:0007669"/>
    <property type="project" value="UniProtKB-KW"/>
</dbReference>
<evidence type="ECO:0000313" key="2">
    <source>
        <dbReference type="Proteomes" id="UP001601058"/>
    </source>
</evidence>
<comment type="caution">
    <text evidence="1">The sequence shown here is derived from an EMBL/GenBank/DDBJ whole genome shotgun (WGS) entry which is preliminary data.</text>
</comment>
<dbReference type="InterPro" id="IPR015064">
    <property type="entry name" value="Sda"/>
</dbReference>
<name>A0ABW6JX93_9BACI</name>
<dbReference type="InterPro" id="IPR036916">
    <property type="entry name" value="Sda_sf"/>
</dbReference>
<gene>
    <name evidence="1" type="primary">sda</name>
    <name evidence="1" type="ORF">ACFYKT_09065</name>
</gene>
<proteinExistence type="predicted"/>
<keyword evidence="2" id="KW-1185">Reference proteome</keyword>
<keyword evidence="1" id="KW-0649">Protein kinase inhibitor</keyword>